<dbReference type="InterPro" id="IPR052016">
    <property type="entry name" value="Bact_Sigma-Reg"/>
</dbReference>
<gene>
    <name evidence="4" type="ORF">SMF913_25974</name>
</gene>
<dbReference type="SMART" id="SM00331">
    <property type="entry name" value="PP2C_SIG"/>
    <property type="match status" value="1"/>
</dbReference>
<dbReference type="SUPFAM" id="SSF55781">
    <property type="entry name" value="GAF domain-like"/>
    <property type="match status" value="1"/>
</dbReference>
<dbReference type="InterPro" id="IPR036890">
    <property type="entry name" value="HATPase_C_sf"/>
</dbReference>
<dbReference type="Pfam" id="PF13581">
    <property type="entry name" value="HATPase_c_2"/>
    <property type="match status" value="1"/>
</dbReference>
<evidence type="ECO:0000259" key="2">
    <source>
        <dbReference type="SMART" id="SM00065"/>
    </source>
</evidence>
<dbReference type="InterPro" id="IPR029016">
    <property type="entry name" value="GAF-like_dom_sf"/>
</dbReference>
<evidence type="ECO:0000256" key="1">
    <source>
        <dbReference type="ARBA" id="ARBA00022801"/>
    </source>
</evidence>
<accession>A0A2J7YRI2</accession>
<evidence type="ECO:0000313" key="4">
    <source>
        <dbReference type="EMBL" id="PNG90509.1"/>
    </source>
</evidence>
<dbReference type="Proteomes" id="UP000236520">
    <property type="component" value="Unassembled WGS sequence"/>
</dbReference>
<dbReference type="AlphaFoldDB" id="A0A2J7YRI2"/>
<dbReference type="RefSeq" id="WP_180990814.1">
    <property type="nucleotide sequence ID" value="NZ_LJIW01000002.1"/>
</dbReference>
<dbReference type="InterPro" id="IPR001932">
    <property type="entry name" value="PPM-type_phosphatase-like_dom"/>
</dbReference>
<dbReference type="PANTHER" id="PTHR43156:SF2">
    <property type="entry name" value="STAGE II SPORULATION PROTEIN E"/>
    <property type="match status" value="1"/>
</dbReference>
<dbReference type="CDD" id="cd16936">
    <property type="entry name" value="HATPase_RsbW-like"/>
    <property type="match status" value="1"/>
</dbReference>
<keyword evidence="1" id="KW-0378">Hydrolase</keyword>
<dbReference type="Gene3D" id="3.60.40.10">
    <property type="entry name" value="PPM-type phosphatase domain"/>
    <property type="match status" value="1"/>
</dbReference>
<dbReference type="EMBL" id="LJIW01000002">
    <property type="protein sequence ID" value="PNG90509.1"/>
    <property type="molecule type" value="Genomic_DNA"/>
</dbReference>
<feature type="domain" description="PPM-type phosphatase" evidence="3">
    <location>
        <begin position="453"/>
        <end position="671"/>
    </location>
</feature>
<feature type="domain" description="GAF" evidence="2">
    <location>
        <begin position="262"/>
        <end position="432"/>
    </location>
</feature>
<dbReference type="InterPro" id="IPR035965">
    <property type="entry name" value="PAS-like_dom_sf"/>
</dbReference>
<dbReference type="Pfam" id="PF01590">
    <property type="entry name" value="GAF"/>
    <property type="match status" value="1"/>
</dbReference>
<dbReference type="CDD" id="cd00130">
    <property type="entry name" value="PAS"/>
    <property type="match status" value="1"/>
</dbReference>
<proteinExistence type="predicted"/>
<protein>
    <submittedName>
        <fullName evidence="4">Uncharacterized protein</fullName>
    </submittedName>
</protein>
<dbReference type="Pfam" id="PF08448">
    <property type="entry name" value="PAS_4"/>
    <property type="match status" value="1"/>
</dbReference>
<evidence type="ECO:0000259" key="3">
    <source>
        <dbReference type="SMART" id="SM00331"/>
    </source>
</evidence>
<dbReference type="FunFam" id="3.30.565.10:FF:000028">
    <property type="entry name" value="PAS sensor protein"/>
    <property type="match status" value="1"/>
</dbReference>
<dbReference type="InterPro" id="IPR003594">
    <property type="entry name" value="HATPase_dom"/>
</dbReference>
<dbReference type="SUPFAM" id="SSF55874">
    <property type="entry name" value="ATPase domain of HSP90 chaperone/DNA topoisomerase II/histidine kinase"/>
    <property type="match status" value="1"/>
</dbReference>
<dbReference type="InterPro" id="IPR036457">
    <property type="entry name" value="PPM-type-like_dom_sf"/>
</dbReference>
<sequence>MAEPDDRGRYPTIHAAQLAALIVGDSGRVTGASAEAGHLLGEVDSDLLGRPLSELFPDPEARAAVAPGGPAFDGYVRMAGSTGEMRHRRVWVVPLRSGPTGHGTTDRLVLAMPEESGAQWERATAFLRAIFVQEYFGVSIHDTDMALVATNITTEMFGAPAAGPGERFHDVMRSEDASAIEAMMRRVLETGEATISESFRMRPLAMPGRQWLLSLSAFRMVDHRGAPFGVILVSQDQTERDRIRRHRAVLHLAADRIGMSLDMAETAQSLADVVYSGGLGDLVTVDVSQSILSGDEPPTAVGALQTSMVRVARAPLHIGYPPDLLPVGGRYPRLPDSPELRQLQRGQPIRLERDRMAVALEGEEVARLLLPSGAQAVLAVPLFARGLMQGSVTVWRYEEGTPFEESDVDLVSEIASRAVLAMDNARRYTRERQAALSLQELLLPQASTDSSAATTAGLYQPAAGHYGIGGDWYDVIPLPSTRVAFVIGDVFGHGLSATATMGRLRTAIHTYATLELDPTEVLGHLDDLVQQLAAETTADRRDTVAAMCLYAVYDPTSGQCGIATAGHHPPLVINPDGSTELVDVRPGAPLGLGSDLFETTSVTLAPGSVLALYTDGIFGIQRFSGDAGLARLRRELAEQIQAGVPLHTIGDALLHGEAATRDDIALLLARTRRVAPDHIAVWDFPAETAAVARARDAVDRQLSAWDLDELAFTTELLVSELVTNAILHASGRIRLRLIRDDDLLICEVGDCSNTQPRVRKARDMDEGGRGLFIVSQCTAKWGCRYGRRGKTIWTEQRLTGASG</sequence>
<dbReference type="GO" id="GO:0016791">
    <property type="term" value="F:phosphatase activity"/>
    <property type="evidence" value="ECO:0007669"/>
    <property type="project" value="TreeGrafter"/>
</dbReference>
<dbReference type="SUPFAM" id="SSF55785">
    <property type="entry name" value="PYP-like sensor domain (PAS domain)"/>
    <property type="match status" value="2"/>
</dbReference>
<dbReference type="SUPFAM" id="SSF81606">
    <property type="entry name" value="PP2C-like"/>
    <property type="match status" value="1"/>
</dbReference>
<name>A0A2J7YRI2_STRMQ</name>
<comment type="caution">
    <text evidence="4">The sequence shown here is derived from an EMBL/GenBank/DDBJ whole genome shotgun (WGS) entry which is preliminary data.</text>
</comment>
<evidence type="ECO:0000313" key="5">
    <source>
        <dbReference type="Proteomes" id="UP000236520"/>
    </source>
</evidence>
<dbReference type="InterPro" id="IPR013656">
    <property type="entry name" value="PAS_4"/>
</dbReference>
<keyword evidence="5" id="KW-1185">Reference proteome</keyword>
<dbReference type="Pfam" id="PF07228">
    <property type="entry name" value="SpoIIE"/>
    <property type="match status" value="1"/>
</dbReference>
<reference evidence="4 5" key="1">
    <citation type="submission" date="2015-09" db="EMBL/GenBank/DDBJ databases">
        <title>Genome sequence, genome mining and natural product profiling of a biocontrol bacterium Streptomyces malaysiensis F913.</title>
        <authorList>
            <person name="Xu Y."/>
            <person name="Wei J."/>
            <person name="Xie J."/>
            <person name="Li T."/>
            <person name="Zhou Z."/>
        </authorList>
    </citation>
    <scope>NUCLEOTIDE SEQUENCE [LARGE SCALE GENOMIC DNA]</scope>
    <source>
        <strain evidence="4 5">F913</strain>
    </source>
</reference>
<dbReference type="Gene3D" id="3.30.450.20">
    <property type="entry name" value="PAS domain"/>
    <property type="match status" value="1"/>
</dbReference>
<dbReference type="Gene3D" id="3.30.565.10">
    <property type="entry name" value="Histidine kinase-like ATPase, C-terminal domain"/>
    <property type="match status" value="1"/>
</dbReference>
<dbReference type="InterPro" id="IPR003018">
    <property type="entry name" value="GAF"/>
</dbReference>
<dbReference type="SMART" id="SM00065">
    <property type="entry name" value="GAF"/>
    <property type="match status" value="1"/>
</dbReference>
<dbReference type="InterPro" id="IPR000014">
    <property type="entry name" value="PAS"/>
</dbReference>
<organism evidence="4 5">
    <name type="scientific">Streptomyces malaysiensis</name>
    <dbReference type="NCBI Taxonomy" id="92644"/>
    <lineage>
        <taxon>Bacteria</taxon>
        <taxon>Bacillati</taxon>
        <taxon>Actinomycetota</taxon>
        <taxon>Actinomycetes</taxon>
        <taxon>Kitasatosporales</taxon>
        <taxon>Streptomycetaceae</taxon>
        <taxon>Streptomyces</taxon>
        <taxon>Streptomyces violaceusniger group</taxon>
    </lineage>
</organism>
<dbReference type="PANTHER" id="PTHR43156">
    <property type="entry name" value="STAGE II SPORULATION PROTEIN E-RELATED"/>
    <property type="match status" value="1"/>
</dbReference>
<dbReference type="Gene3D" id="3.30.450.40">
    <property type="match status" value="1"/>
</dbReference>